<sequence length="111" mass="12317">MDSEVLSLLANLFPMIAVIVAVSVGGWVFTTWLRIKNGYPLETSWGTPLHPSNSREHAERIKLLTSENAQLRAELGSIKDRLETVERIVTDQPHRLAREIDALAIDKGGNA</sequence>
<keyword evidence="1" id="KW-0175">Coiled coil</keyword>
<gene>
    <name evidence="3" type="ORF">H9L14_07045</name>
</gene>
<evidence type="ECO:0008006" key="5">
    <source>
        <dbReference type="Google" id="ProtNLM"/>
    </source>
</evidence>
<dbReference type="Proteomes" id="UP000516105">
    <property type="component" value="Chromosome"/>
</dbReference>
<feature type="transmembrane region" description="Helical" evidence="2">
    <location>
        <begin position="12"/>
        <end position="33"/>
    </location>
</feature>
<evidence type="ECO:0000313" key="3">
    <source>
        <dbReference type="EMBL" id="QNP46797.1"/>
    </source>
</evidence>
<keyword evidence="2" id="KW-1133">Transmembrane helix</keyword>
<organism evidence="3 4">
    <name type="scientific">Sphingomonas sediminicola</name>
    <dbReference type="NCBI Taxonomy" id="386874"/>
    <lineage>
        <taxon>Bacteria</taxon>
        <taxon>Pseudomonadati</taxon>
        <taxon>Pseudomonadota</taxon>
        <taxon>Alphaproteobacteria</taxon>
        <taxon>Sphingomonadales</taxon>
        <taxon>Sphingomonadaceae</taxon>
        <taxon>Sphingomonas</taxon>
    </lineage>
</organism>
<keyword evidence="2" id="KW-0472">Membrane</keyword>
<dbReference type="RefSeq" id="WP_187709750.1">
    <property type="nucleotide sequence ID" value="NZ_CP060782.1"/>
</dbReference>
<keyword evidence="4" id="KW-1185">Reference proteome</keyword>
<name>A0ABX6TCT4_9SPHN</name>
<evidence type="ECO:0000313" key="4">
    <source>
        <dbReference type="Proteomes" id="UP000516105"/>
    </source>
</evidence>
<proteinExistence type="predicted"/>
<feature type="coiled-coil region" evidence="1">
    <location>
        <begin position="54"/>
        <end position="88"/>
    </location>
</feature>
<dbReference type="EMBL" id="CP060782">
    <property type="protein sequence ID" value="QNP46797.1"/>
    <property type="molecule type" value="Genomic_DNA"/>
</dbReference>
<keyword evidence="2" id="KW-0812">Transmembrane</keyword>
<accession>A0ABX6TCT4</accession>
<reference evidence="3 4" key="1">
    <citation type="submission" date="2020-08" db="EMBL/GenBank/DDBJ databases">
        <title>Genome sequence of Sphingomonas sediminicola KACC 15039T.</title>
        <authorList>
            <person name="Hyun D.-W."/>
            <person name="Bae J.-W."/>
        </authorList>
    </citation>
    <scope>NUCLEOTIDE SEQUENCE [LARGE SCALE GENOMIC DNA]</scope>
    <source>
        <strain evidence="3 4">KACC 15039</strain>
    </source>
</reference>
<evidence type="ECO:0000256" key="1">
    <source>
        <dbReference type="SAM" id="Coils"/>
    </source>
</evidence>
<protein>
    <recommendedName>
        <fullName evidence="5">DUF2730 family protein</fullName>
    </recommendedName>
</protein>
<evidence type="ECO:0000256" key="2">
    <source>
        <dbReference type="SAM" id="Phobius"/>
    </source>
</evidence>